<dbReference type="PANTHER" id="PTHR43669:SF3">
    <property type="entry name" value="ALCOHOL DEHYDROGENASE, PUTATIVE (AFU_ORTHOLOGUE AFUA_3G03445)-RELATED"/>
    <property type="match status" value="1"/>
</dbReference>
<dbReference type="InterPro" id="IPR002347">
    <property type="entry name" value="SDR_fam"/>
</dbReference>
<accession>A0A0M8MGI0</accession>
<proteinExistence type="inferred from homology"/>
<dbReference type="SUPFAM" id="SSF51735">
    <property type="entry name" value="NAD(P)-binding Rossmann-fold domains"/>
    <property type="match status" value="1"/>
</dbReference>
<dbReference type="CDD" id="cd05233">
    <property type="entry name" value="SDR_c"/>
    <property type="match status" value="1"/>
</dbReference>
<keyword evidence="2" id="KW-0560">Oxidoreductase</keyword>
<dbReference type="OrthoDB" id="9803333at2"/>
<gene>
    <name evidence="4" type="ORF">AM493_06690</name>
</gene>
<reference evidence="4 5" key="1">
    <citation type="submission" date="2015-08" db="EMBL/GenBank/DDBJ databases">
        <title>Whole genome sequence of Flavobacterium akiainvivens IK-1T, from decaying Wikstroemia oahuensis, an endemic Hawaiian shrub.</title>
        <authorList>
            <person name="Wan X."/>
            <person name="Hou S."/>
            <person name="Saito J."/>
            <person name="Donachie S."/>
        </authorList>
    </citation>
    <scope>NUCLEOTIDE SEQUENCE [LARGE SCALE GENOMIC DNA]</scope>
    <source>
        <strain evidence="4 5">IK-1</strain>
    </source>
</reference>
<sequence>MRISEAKVIITGGTTGIGYETAKLLKAQGAQVVICARNEDSVNKIATELDVYGIRADVTNEEDITNLFSYAIEKMNGLNILINNAGIGHSGSLLSTSVSDFALIWENNTKSVFMCGQKAAKIFIEQNYGNIINISSMGAVNGFPNGSAYCSSKSAITGLTLSWRSELRKHNIRVTQVNPSEVVTGFGEKSGHVTTAPENKLKGLEIAQVINSLLSLNDIAFVPEINVWATNPGS</sequence>
<dbReference type="InterPro" id="IPR036291">
    <property type="entry name" value="NAD(P)-bd_dom_sf"/>
</dbReference>
<comment type="similarity">
    <text evidence="1 3">Belongs to the short-chain dehydrogenases/reductases (SDR) family.</text>
</comment>
<dbReference type="Gene3D" id="3.40.50.720">
    <property type="entry name" value="NAD(P)-binding Rossmann-like Domain"/>
    <property type="match status" value="1"/>
</dbReference>
<evidence type="ECO:0000256" key="2">
    <source>
        <dbReference type="ARBA" id="ARBA00023002"/>
    </source>
</evidence>
<dbReference type="PATRIC" id="fig|1202724.3.peg.1392"/>
<dbReference type="PANTHER" id="PTHR43669">
    <property type="entry name" value="5-KETO-D-GLUCONATE 5-REDUCTASE"/>
    <property type="match status" value="1"/>
</dbReference>
<evidence type="ECO:0000256" key="3">
    <source>
        <dbReference type="RuleBase" id="RU000363"/>
    </source>
</evidence>
<dbReference type="InterPro" id="IPR020904">
    <property type="entry name" value="Sc_DH/Rdtase_CS"/>
</dbReference>
<dbReference type="Pfam" id="PF00106">
    <property type="entry name" value="adh_short"/>
    <property type="match status" value="1"/>
</dbReference>
<dbReference type="EMBL" id="LIYD01000005">
    <property type="protein sequence ID" value="KOS05761.1"/>
    <property type="molecule type" value="Genomic_DNA"/>
</dbReference>
<dbReference type="PRINTS" id="PR00080">
    <property type="entry name" value="SDRFAMILY"/>
</dbReference>
<dbReference type="STRING" id="1202724.AM493_06690"/>
<name>A0A0M8MGI0_9FLAO</name>
<dbReference type="PROSITE" id="PS00061">
    <property type="entry name" value="ADH_SHORT"/>
    <property type="match status" value="1"/>
</dbReference>
<evidence type="ECO:0000313" key="5">
    <source>
        <dbReference type="Proteomes" id="UP000037755"/>
    </source>
</evidence>
<dbReference type="RefSeq" id="WP_054406971.1">
    <property type="nucleotide sequence ID" value="NZ_FOYA01000026.1"/>
</dbReference>
<dbReference type="AlphaFoldDB" id="A0A0M8MGI0"/>
<organism evidence="4 5">
    <name type="scientific">Flavobacterium akiainvivens</name>
    <dbReference type="NCBI Taxonomy" id="1202724"/>
    <lineage>
        <taxon>Bacteria</taxon>
        <taxon>Pseudomonadati</taxon>
        <taxon>Bacteroidota</taxon>
        <taxon>Flavobacteriia</taxon>
        <taxon>Flavobacteriales</taxon>
        <taxon>Flavobacteriaceae</taxon>
        <taxon>Flavobacterium</taxon>
    </lineage>
</organism>
<dbReference type="Proteomes" id="UP000037755">
    <property type="component" value="Unassembled WGS sequence"/>
</dbReference>
<dbReference type="PRINTS" id="PR00081">
    <property type="entry name" value="GDHRDH"/>
</dbReference>
<evidence type="ECO:0000256" key="1">
    <source>
        <dbReference type="ARBA" id="ARBA00006484"/>
    </source>
</evidence>
<evidence type="ECO:0000313" key="4">
    <source>
        <dbReference type="EMBL" id="KOS05761.1"/>
    </source>
</evidence>
<protein>
    <submittedName>
        <fullName evidence="4">Short-chain dehydrogenase</fullName>
    </submittedName>
</protein>
<keyword evidence="5" id="KW-1185">Reference proteome</keyword>
<comment type="caution">
    <text evidence="4">The sequence shown here is derived from an EMBL/GenBank/DDBJ whole genome shotgun (WGS) entry which is preliminary data.</text>
</comment>
<dbReference type="GO" id="GO:0016491">
    <property type="term" value="F:oxidoreductase activity"/>
    <property type="evidence" value="ECO:0007669"/>
    <property type="project" value="UniProtKB-KW"/>
</dbReference>